<reference evidence="7 8" key="1">
    <citation type="journal article" date="2014" name="Nature">
        <title>An environmental bacterial taxon with a large and distinct metabolic repertoire.</title>
        <authorList>
            <person name="Wilson M.C."/>
            <person name="Mori T."/>
            <person name="Ruckert C."/>
            <person name="Uria A.R."/>
            <person name="Helf M.J."/>
            <person name="Takada K."/>
            <person name="Gernert C."/>
            <person name="Steffens U.A."/>
            <person name="Heycke N."/>
            <person name="Schmitt S."/>
            <person name="Rinke C."/>
            <person name="Helfrich E.J."/>
            <person name="Brachmann A.O."/>
            <person name="Gurgui C."/>
            <person name="Wakimoto T."/>
            <person name="Kracht M."/>
            <person name="Crusemann M."/>
            <person name="Hentschel U."/>
            <person name="Abe I."/>
            <person name="Matsunaga S."/>
            <person name="Kalinowski J."/>
            <person name="Takeyama H."/>
            <person name="Piel J."/>
        </authorList>
    </citation>
    <scope>NUCLEOTIDE SEQUENCE [LARGE SCALE GENOMIC DNA]</scope>
    <source>
        <strain evidence="8">TSY1</strain>
        <plasmid evidence="7">pTSY</plasmid>
    </source>
</reference>
<evidence type="ECO:0000256" key="3">
    <source>
        <dbReference type="ARBA" id="ARBA00023125"/>
    </source>
</evidence>
<proteinExistence type="inferred from homology"/>
<dbReference type="EMBL" id="AZHW01000020">
    <property type="protein sequence ID" value="ETX03626.1"/>
    <property type="molecule type" value="Genomic_DNA"/>
</dbReference>
<dbReference type="Pfam" id="PF01526">
    <property type="entry name" value="DDE_Tnp_Tn3"/>
    <property type="match status" value="1"/>
</dbReference>
<name>W4M0V8_ENTF1</name>
<dbReference type="HOGENOM" id="CLU_009098_1_0_7"/>
<comment type="similarity">
    <text evidence="1">Belongs to the transposase 7 family.</text>
</comment>
<evidence type="ECO:0000259" key="5">
    <source>
        <dbReference type="Pfam" id="PF01526"/>
    </source>
</evidence>
<keyword evidence="4" id="KW-0233">DNA recombination</keyword>
<dbReference type="NCBIfam" id="NF033527">
    <property type="entry name" value="transpos_Tn3"/>
    <property type="match status" value="1"/>
</dbReference>
<feature type="domain" description="DUF4158" evidence="6">
    <location>
        <begin position="5"/>
        <end position="170"/>
    </location>
</feature>
<comment type="caution">
    <text evidence="7">The sequence shown here is derived from an EMBL/GenBank/DDBJ whole genome shotgun (WGS) entry which is preliminary data.</text>
</comment>
<dbReference type="Proteomes" id="UP000019141">
    <property type="component" value="Unassembled WGS sequence"/>
</dbReference>
<dbReference type="InterPro" id="IPR047653">
    <property type="entry name" value="Tn3-like_transpos"/>
</dbReference>
<keyword evidence="2" id="KW-0815">Transposition</keyword>
<dbReference type="GO" id="GO:0006313">
    <property type="term" value="P:DNA transposition"/>
    <property type="evidence" value="ECO:0007669"/>
    <property type="project" value="InterPro"/>
</dbReference>
<evidence type="ECO:0000259" key="6">
    <source>
        <dbReference type="Pfam" id="PF13700"/>
    </source>
</evidence>
<sequence length="986" mass="112955">MPGTFLNANERERLTAFPDDIPNWDLITYFTLTEQDQTFIKAHRRDAHRLGVALQLCAIRYLGFCPTDLQQAPIETVSHLAAQLHVNLSELQDYGTRRMTRSAHFQAVLDYLRFRRLQQDDHDQLLAWLTERALEHDKPTLLFQMTCEHLKHQQILRPGVTVVERLVVTARTQAHHESLEHLASLLTPERVALLDGLLVPDTEQGAIPLYRLRQHADTNTPAALVEALDKFRLLQQWGVDQWDLSVVNPNRQKFLARLGRKYSAQALRRMGSERRYPTLVSLLKQTLIDLTDESIDIFDVCMASRHKKARKALEAYHQEVAETTQSHSQLLQAIGNVVLDDTVTDEGLRQAIFQHIPRGTLEAAVKEARSLKQPTGHLDFLDDHYSYVRQFAPPFLSTLAFQSHQDDNPVLAAVEVLRNLNASKRRKLPDQASVDFVPDNWRKLVRSNDPPDRRPYELCALSTLRDQLRSGDISVPNSRRYTDPETFLIPRATWPMLRQEVCQELDLDPMGAKRLSERAQDLRELLPRVDRMLDRPDGIRMENGQLIVPMDEGDDLPESAKALADQVSRRLPHVDLTDMLLEVDQWTGFSQHLKHATGGQPRTEDLLLHLHAAVLAHGTNMGPVEMARSANLTYDRLAFASFWYLREETLKDAVTALVNFQYRQPLAQHWGGGTLSSSDGQRFPVRGKVRNAVALPRYYGYGQGITFYTWSSDQFSQYGTKVISSTLRDATYVLDAILDNETDLTILEHTTDTAGYTDLVFGLFDLLGMQFCPRLRDIGDRQLYKLKTDVTIYPRLDARLTGRTDLTRLMERWDDLARVAGSIKRGYVTSSLLVSRLQAYPRQGQLTKLLQEYGRFVKTLFILRYLEDDALRQRIHAQLNKGEKLHDVRKFLFFAREGVVSQKYEEGQANQAGCLNLLTNAVVVWNTVYMQAALDALRREGYPVQEEDLVHLWPTRFAHIHRYGKYEFNVAEAQARRGLRPLRAAA</sequence>
<dbReference type="InterPro" id="IPR002513">
    <property type="entry name" value="Tn3_Tnp_DDE_dom"/>
</dbReference>
<feature type="domain" description="Tn3 transposase DDE" evidence="5">
    <location>
        <begin position="578"/>
        <end position="966"/>
    </location>
</feature>
<dbReference type="AlphaFoldDB" id="W4M0V8"/>
<geneLocation type="plasmid" evidence="7">
    <name>pTSY</name>
</geneLocation>
<dbReference type="GO" id="GO:0003677">
    <property type="term" value="F:DNA binding"/>
    <property type="evidence" value="ECO:0007669"/>
    <property type="project" value="UniProtKB-KW"/>
</dbReference>
<dbReference type="InterPro" id="IPR025296">
    <property type="entry name" value="DUF4158"/>
</dbReference>
<accession>W4M0V8</accession>
<keyword evidence="8" id="KW-1185">Reference proteome</keyword>
<protein>
    <recommendedName>
        <fullName evidence="9">Tn3 family transposase</fullName>
    </recommendedName>
</protein>
<organism evidence="7 8">
    <name type="scientific">Entotheonella factor</name>
    <dbReference type="NCBI Taxonomy" id="1429438"/>
    <lineage>
        <taxon>Bacteria</taxon>
        <taxon>Pseudomonadati</taxon>
        <taxon>Nitrospinota/Tectimicrobiota group</taxon>
        <taxon>Candidatus Tectimicrobiota</taxon>
        <taxon>Candidatus Entotheonellia</taxon>
        <taxon>Candidatus Entotheonellales</taxon>
        <taxon>Candidatus Entotheonellaceae</taxon>
        <taxon>Candidatus Entotheonella</taxon>
    </lineage>
</organism>
<dbReference type="Pfam" id="PF13700">
    <property type="entry name" value="DUF4158"/>
    <property type="match status" value="1"/>
</dbReference>
<evidence type="ECO:0000256" key="2">
    <source>
        <dbReference type="ARBA" id="ARBA00022578"/>
    </source>
</evidence>
<keyword evidence="3" id="KW-0238">DNA-binding</keyword>
<keyword evidence="7" id="KW-0614">Plasmid</keyword>
<gene>
    <name evidence="7" type="ORF">ETSY1_46645</name>
</gene>
<evidence type="ECO:0008006" key="9">
    <source>
        <dbReference type="Google" id="ProtNLM"/>
    </source>
</evidence>
<dbReference type="GO" id="GO:0004803">
    <property type="term" value="F:transposase activity"/>
    <property type="evidence" value="ECO:0007669"/>
    <property type="project" value="InterPro"/>
</dbReference>
<evidence type="ECO:0000256" key="4">
    <source>
        <dbReference type="ARBA" id="ARBA00023172"/>
    </source>
</evidence>
<dbReference type="PATRIC" id="fig|1429438.4.peg.103"/>
<evidence type="ECO:0000256" key="1">
    <source>
        <dbReference type="ARBA" id="ARBA00009402"/>
    </source>
</evidence>
<evidence type="ECO:0000313" key="7">
    <source>
        <dbReference type="EMBL" id="ETX03626.1"/>
    </source>
</evidence>
<evidence type="ECO:0000313" key="8">
    <source>
        <dbReference type="Proteomes" id="UP000019141"/>
    </source>
</evidence>